<feature type="non-terminal residue" evidence="9">
    <location>
        <position position="330"/>
    </location>
</feature>
<evidence type="ECO:0000256" key="7">
    <source>
        <dbReference type="ARBA" id="ARBA00023136"/>
    </source>
</evidence>
<dbReference type="PANTHER" id="PTHR33908">
    <property type="entry name" value="MANNOSYLTRANSFERASE YKCB-RELATED"/>
    <property type="match status" value="1"/>
</dbReference>
<feature type="transmembrane region" description="Helical" evidence="8">
    <location>
        <begin position="127"/>
        <end position="145"/>
    </location>
</feature>
<dbReference type="AlphaFoldDB" id="A0A382QPC1"/>
<evidence type="ECO:0008006" key="10">
    <source>
        <dbReference type="Google" id="ProtNLM"/>
    </source>
</evidence>
<dbReference type="InterPro" id="IPR050297">
    <property type="entry name" value="LipidA_mod_glycosyltrf_83"/>
</dbReference>
<dbReference type="GO" id="GO:0016763">
    <property type="term" value="F:pentosyltransferase activity"/>
    <property type="evidence" value="ECO:0007669"/>
    <property type="project" value="TreeGrafter"/>
</dbReference>
<keyword evidence="6 8" id="KW-1133">Transmembrane helix</keyword>
<feature type="transmembrane region" description="Helical" evidence="8">
    <location>
        <begin position="76"/>
        <end position="96"/>
    </location>
</feature>
<reference evidence="9" key="1">
    <citation type="submission" date="2018-05" db="EMBL/GenBank/DDBJ databases">
        <authorList>
            <person name="Lanie J.A."/>
            <person name="Ng W.-L."/>
            <person name="Kazmierczak K.M."/>
            <person name="Andrzejewski T.M."/>
            <person name="Davidsen T.M."/>
            <person name="Wayne K.J."/>
            <person name="Tettelin H."/>
            <person name="Glass J.I."/>
            <person name="Rusch D."/>
            <person name="Podicherti R."/>
            <person name="Tsui H.-C.T."/>
            <person name="Winkler M.E."/>
        </authorList>
    </citation>
    <scope>NUCLEOTIDE SEQUENCE</scope>
</reference>
<name>A0A382QPC1_9ZZZZ</name>
<dbReference type="GO" id="GO:0008610">
    <property type="term" value="P:lipid biosynthetic process"/>
    <property type="evidence" value="ECO:0007669"/>
    <property type="project" value="UniProtKB-ARBA"/>
</dbReference>
<keyword evidence="7 8" id="KW-0472">Membrane</keyword>
<accession>A0A382QPC1</accession>
<comment type="subcellular location">
    <subcellularLocation>
        <location evidence="1">Cell membrane</location>
        <topology evidence="1">Multi-pass membrane protein</topology>
    </subcellularLocation>
</comment>
<feature type="transmembrane region" description="Helical" evidence="8">
    <location>
        <begin position="12"/>
        <end position="33"/>
    </location>
</feature>
<gene>
    <name evidence="9" type="ORF">METZ01_LOCUS339466</name>
</gene>
<evidence type="ECO:0000256" key="8">
    <source>
        <dbReference type="SAM" id="Phobius"/>
    </source>
</evidence>
<organism evidence="9">
    <name type="scientific">marine metagenome</name>
    <dbReference type="NCBI Taxonomy" id="408172"/>
    <lineage>
        <taxon>unclassified sequences</taxon>
        <taxon>metagenomes</taxon>
        <taxon>ecological metagenomes</taxon>
    </lineage>
</organism>
<keyword evidence="3" id="KW-0328">Glycosyltransferase</keyword>
<keyword evidence="5 8" id="KW-0812">Transmembrane</keyword>
<evidence type="ECO:0000256" key="1">
    <source>
        <dbReference type="ARBA" id="ARBA00004651"/>
    </source>
</evidence>
<protein>
    <recommendedName>
        <fullName evidence="10">Glycosyltransferase RgtA/B/C/D-like domain-containing protein</fullName>
    </recommendedName>
</protein>
<dbReference type="PANTHER" id="PTHR33908:SF11">
    <property type="entry name" value="MEMBRANE PROTEIN"/>
    <property type="match status" value="1"/>
</dbReference>
<evidence type="ECO:0000256" key="6">
    <source>
        <dbReference type="ARBA" id="ARBA00022989"/>
    </source>
</evidence>
<feature type="transmembrane region" description="Helical" evidence="8">
    <location>
        <begin position="103"/>
        <end position="121"/>
    </location>
</feature>
<evidence type="ECO:0000256" key="4">
    <source>
        <dbReference type="ARBA" id="ARBA00022679"/>
    </source>
</evidence>
<evidence type="ECO:0000256" key="5">
    <source>
        <dbReference type="ARBA" id="ARBA00022692"/>
    </source>
</evidence>
<evidence type="ECO:0000256" key="3">
    <source>
        <dbReference type="ARBA" id="ARBA00022676"/>
    </source>
</evidence>
<evidence type="ECO:0000313" key="9">
    <source>
        <dbReference type="EMBL" id="SVC86612.1"/>
    </source>
</evidence>
<sequence length="330" mass="38666">LFKNRRDKTIIPKFLIAISIFLLVLLPMLFVRIDTLGYDGVFSHSVHAVEVYTDAVTHTKIIHGDIAVFSLIKSTALAVFPIFFIFLPLGIFTFFRNRNFDKYVILLFLIFLSLPIIYTSIREISEPRYFLTLFPILSLFSIYTVKEITRKFDKTKLISIIIGITVLSLSIVYLDYTKLDYQHELDAYHIGLEIHKRTSLINEYPPEDKYVHNKDQIFWNLGTFPVLQSETEGKVKVIRTDDHATCAKENELESGCRQYDYASLNEFINNGKKHGLTHIVADKNPNRPEFLKDVFRDEEKFPYLIKIYDSSEHGYEYHLKIFTIDYEKFE</sequence>
<proteinExistence type="predicted"/>
<keyword evidence="4" id="KW-0808">Transferase</keyword>
<feature type="non-terminal residue" evidence="9">
    <location>
        <position position="1"/>
    </location>
</feature>
<dbReference type="GO" id="GO:0005886">
    <property type="term" value="C:plasma membrane"/>
    <property type="evidence" value="ECO:0007669"/>
    <property type="project" value="UniProtKB-SubCell"/>
</dbReference>
<keyword evidence="2" id="KW-1003">Cell membrane</keyword>
<dbReference type="EMBL" id="UINC01115521">
    <property type="protein sequence ID" value="SVC86612.1"/>
    <property type="molecule type" value="Genomic_DNA"/>
</dbReference>
<evidence type="ECO:0000256" key="2">
    <source>
        <dbReference type="ARBA" id="ARBA00022475"/>
    </source>
</evidence>
<feature type="transmembrane region" description="Helical" evidence="8">
    <location>
        <begin position="157"/>
        <end position="176"/>
    </location>
</feature>